<dbReference type="EMBL" id="AWVK01000026">
    <property type="protein sequence ID" value="ERK44848.1"/>
    <property type="molecule type" value="Genomic_DNA"/>
</dbReference>
<dbReference type="Proteomes" id="UP000016644">
    <property type="component" value="Unassembled WGS sequence"/>
</dbReference>
<reference evidence="1 2" key="1">
    <citation type="submission" date="2013-06" db="EMBL/GenBank/DDBJ databases">
        <authorList>
            <person name="Weinstock G."/>
            <person name="Sodergren E."/>
            <person name="Lobos E.A."/>
            <person name="Fulton L."/>
            <person name="Fulton R."/>
            <person name="Courtney L."/>
            <person name="Fronick C."/>
            <person name="O'Laughlin M."/>
            <person name="Godfrey J."/>
            <person name="Wilson R.M."/>
            <person name="Miner T."/>
            <person name="Farmer C."/>
            <person name="Delehaunty K."/>
            <person name="Cordes M."/>
            <person name="Minx P."/>
            <person name="Tomlinson C."/>
            <person name="Chen J."/>
            <person name="Wollam A."/>
            <person name="Pepin K.H."/>
            <person name="Bhonagiri V."/>
            <person name="Zhang X."/>
            <person name="Warren W."/>
            <person name="Mitreva M."/>
            <person name="Mardis E.R."/>
            <person name="Wilson R.K."/>
        </authorList>
    </citation>
    <scope>NUCLEOTIDE SEQUENCE [LARGE SCALE GENOMIC DNA]</scope>
    <source>
        <strain evidence="1 2">ATCC 14869</strain>
    </source>
</reference>
<gene>
    <name evidence="1" type="ORF">HMPREF0495_00646</name>
</gene>
<name>U2QU71_LEVBR</name>
<dbReference type="SUPFAM" id="SSF53474">
    <property type="entry name" value="alpha/beta-Hydrolases"/>
    <property type="match status" value="1"/>
</dbReference>
<dbReference type="HOGENOM" id="CLU_077377_0_0_9"/>
<dbReference type="AlphaFoldDB" id="U2QU71"/>
<protein>
    <recommendedName>
        <fullName evidence="3">Cell surface hydrolase</fullName>
    </recommendedName>
</protein>
<evidence type="ECO:0000313" key="2">
    <source>
        <dbReference type="Proteomes" id="UP000016644"/>
    </source>
</evidence>
<evidence type="ECO:0008006" key="3">
    <source>
        <dbReference type="Google" id="ProtNLM"/>
    </source>
</evidence>
<dbReference type="InterPro" id="IPR029058">
    <property type="entry name" value="AB_hydrolase_fold"/>
</dbReference>
<dbReference type="Pfam" id="PF06028">
    <property type="entry name" value="DUF915"/>
    <property type="match status" value="1"/>
</dbReference>
<organism evidence="1 2">
    <name type="scientific">Levilactobacillus brevis ATCC 14869 = DSM 20054</name>
    <dbReference type="NCBI Taxonomy" id="649758"/>
    <lineage>
        <taxon>Bacteria</taxon>
        <taxon>Bacillati</taxon>
        <taxon>Bacillota</taxon>
        <taxon>Bacilli</taxon>
        <taxon>Lactobacillales</taxon>
        <taxon>Lactobacillaceae</taxon>
        <taxon>Levilactobacillus</taxon>
    </lineage>
</organism>
<dbReference type="PATRIC" id="fig|649758.3.peg.583"/>
<dbReference type="Gene3D" id="3.40.50.1820">
    <property type="entry name" value="alpha/beta hydrolase"/>
    <property type="match status" value="1"/>
</dbReference>
<sequence>MLRGLGGMNMTRRIRNWVLGLSGLLLLAIVGLAVQRQSTAQNYRQSTTPTLFFHGGGSSYHAETHMVAAARRAGVTHTVVRAMVSRTGKVTMVGQIPKGAINPIVEVNYADNRQLNYAVHGQWATNVVRTLQRRYHFKAINMVGHSLGNISPIYYLLQHDRDARLPVLQKQVAIAGHFAGLNFKQVPASIRQPRGLTLDAAGKPNRMNATYRQMTQLRRTLPRHQLRVLNLYGNIGGQTDGTVPNVSSLSLKYLVAKRAQSYTEHQITGRLARHSQLHSNPTVDRQLIKFLWQK</sequence>
<comment type="caution">
    <text evidence="1">The sequence shown here is derived from an EMBL/GenBank/DDBJ whole genome shotgun (WGS) entry which is preliminary data.</text>
</comment>
<proteinExistence type="predicted"/>
<dbReference type="InterPro" id="IPR010315">
    <property type="entry name" value="DUF915_hydro-like"/>
</dbReference>
<evidence type="ECO:0000313" key="1">
    <source>
        <dbReference type="EMBL" id="ERK44848.1"/>
    </source>
</evidence>
<accession>U2QU71</accession>